<protein>
    <submittedName>
        <fullName evidence="2">Pimeloyl-ACP methyl ester carboxylesterase</fullName>
    </submittedName>
</protein>
<dbReference type="EMBL" id="SHKX01000010">
    <property type="protein sequence ID" value="RZU47859.1"/>
    <property type="molecule type" value="Genomic_DNA"/>
</dbReference>
<dbReference type="InterPro" id="IPR029058">
    <property type="entry name" value="AB_hydrolase_fold"/>
</dbReference>
<name>A0A4Q7ZD87_9GAMM</name>
<dbReference type="GO" id="GO:0046464">
    <property type="term" value="P:acylglycerol catabolic process"/>
    <property type="evidence" value="ECO:0007669"/>
    <property type="project" value="TreeGrafter"/>
</dbReference>
<gene>
    <name evidence="2" type="ORF">EV700_0826</name>
</gene>
<comment type="caution">
    <text evidence="2">The sequence shown here is derived from an EMBL/GenBank/DDBJ whole genome shotgun (WGS) entry which is preliminary data.</text>
</comment>
<accession>A0A4Q7ZD87</accession>
<dbReference type="Pfam" id="PF12697">
    <property type="entry name" value="Abhydrolase_6"/>
    <property type="match status" value="1"/>
</dbReference>
<dbReference type="PANTHER" id="PTHR43798">
    <property type="entry name" value="MONOACYLGLYCEROL LIPASE"/>
    <property type="match status" value="1"/>
</dbReference>
<evidence type="ECO:0000313" key="2">
    <source>
        <dbReference type="EMBL" id="RZU47859.1"/>
    </source>
</evidence>
<dbReference type="Gene3D" id="3.40.50.1820">
    <property type="entry name" value="alpha/beta hydrolase"/>
    <property type="match status" value="1"/>
</dbReference>
<dbReference type="PANTHER" id="PTHR43798:SF33">
    <property type="entry name" value="HYDROLASE, PUTATIVE (AFU_ORTHOLOGUE AFUA_2G14860)-RELATED"/>
    <property type="match status" value="1"/>
</dbReference>
<dbReference type="SUPFAM" id="SSF53474">
    <property type="entry name" value="alpha/beta-Hydrolases"/>
    <property type="match status" value="1"/>
</dbReference>
<sequence length="293" mass="32933">MSERTPPTHLYLNIRGLHLHVAFWPGDGDPLLLLHATGFHARCWDEIVRRLPGRPVFAVDLPCHGGSDAVRPPPGWDETSEMITEVVRQLDLRNITAAGHSFGGHILVQTAARETARFRSLLLLDPVIPPPEFLPLWQAAGSFEPVSRRRNAWASPEEMAEAFRTRIPYDTWDAAVLRDYCQYGLVKEEGAEHYRLACPPDCEAAVYGNIGAQTVYELLPRVTVPVRIIRARGRRPDDRLHDFRPSPTWAELASKLPQATDRQLPEQDHFFPMSDPGLVARELGELLSLPLAP</sequence>
<organism evidence="2 3">
    <name type="scientific">Fluviicoccus keumensis</name>
    <dbReference type="NCBI Taxonomy" id="1435465"/>
    <lineage>
        <taxon>Bacteria</taxon>
        <taxon>Pseudomonadati</taxon>
        <taxon>Pseudomonadota</taxon>
        <taxon>Gammaproteobacteria</taxon>
        <taxon>Moraxellales</taxon>
        <taxon>Moraxellaceae</taxon>
        <taxon>Fluviicoccus</taxon>
    </lineage>
</organism>
<evidence type="ECO:0000313" key="3">
    <source>
        <dbReference type="Proteomes" id="UP000292423"/>
    </source>
</evidence>
<keyword evidence="3" id="KW-1185">Reference proteome</keyword>
<evidence type="ECO:0000259" key="1">
    <source>
        <dbReference type="Pfam" id="PF12697"/>
    </source>
</evidence>
<dbReference type="GO" id="GO:0016020">
    <property type="term" value="C:membrane"/>
    <property type="evidence" value="ECO:0007669"/>
    <property type="project" value="TreeGrafter"/>
</dbReference>
<reference evidence="2 3" key="1">
    <citation type="submission" date="2019-02" db="EMBL/GenBank/DDBJ databases">
        <title>Genomic Encyclopedia of Type Strains, Phase IV (KMG-IV): sequencing the most valuable type-strain genomes for metagenomic binning, comparative biology and taxonomic classification.</title>
        <authorList>
            <person name="Goeker M."/>
        </authorList>
    </citation>
    <scope>NUCLEOTIDE SEQUENCE [LARGE SCALE GENOMIC DNA]</scope>
    <source>
        <strain evidence="2 3">DSM 105135</strain>
    </source>
</reference>
<dbReference type="AlphaFoldDB" id="A0A4Q7ZD87"/>
<dbReference type="InterPro" id="IPR050266">
    <property type="entry name" value="AB_hydrolase_sf"/>
</dbReference>
<dbReference type="Proteomes" id="UP000292423">
    <property type="component" value="Unassembled WGS sequence"/>
</dbReference>
<dbReference type="InterPro" id="IPR000073">
    <property type="entry name" value="AB_hydrolase_1"/>
</dbReference>
<feature type="domain" description="AB hydrolase-1" evidence="1">
    <location>
        <begin position="31"/>
        <end position="281"/>
    </location>
</feature>
<proteinExistence type="predicted"/>
<dbReference type="GO" id="GO:0047372">
    <property type="term" value="F:monoacylglycerol lipase activity"/>
    <property type="evidence" value="ECO:0007669"/>
    <property type="project" value="TreeGrafter"/>
</dbReference>